<dbReference type="EMBL" id="CP050995">
    <property type="protein sequence ID" value="QIY92371.1"/>
    <property type="molecule type" value="Genomic_DNA"/>
</dbReference>
<accession>A0ABX6KUT9</accession>
<dbReference type="Proteomes" id="UP000501570">
    <property type="component" value="Chromosome"/>
</dbReference>
<dbReference type="RefSeq" id="WP_168239340.1">
    <property type="nucleotide sequence ID" value="NZ_CP050995.1"/>
</dbReference>
<protein>
    <submittedName>
        <fullName evidence="1">Uncharacterized protein</fullName>
    </submittedName>
</protein>
<name>A0ABX6KUT9_CHRGL</name>
<gene>
    <name evidence="1" type="ORF">FOB44_17670</name>
</gene>
<evidence type="ECO:0000313" key="2">
    <source>
        <dbReference type="Proteomes" id="UP000501570"/>
    </source>
</evidence>
<reference evidence="1 2" key="1">
    <citation type="submission" date="2019-09" db="EMBL/GenBank/DDBJ databases">
        <title>FDA dAtabase for Regulatory Grade micrObial Sequences (FDA-ARGOS): Supporting development and validation of Infectious Disease Dx tests.</title>
        <authorList>
            <person name="Sciortino C."/>
            <person name="Tallon L."/>
            <person name="Sadzewicz L."/>
            <person name="Vavikolanu K."/>
            <person name="Mehta A."/>
            <person name="Aluvathingal J."/>
            <person name="Nadendla S."/>
            <person name="Nandy P."/>
            <person name="Geyer C."/>
            <person name="Yan Y."/>
            <person name="Sichtig H."/>
        </authorList>
    </citation>
    <scope>NUCLEOTIDE SEQUENCE [LARGE SCALE GENOMIC DNA]</scope>
    <source>
        <strain evidence="1 2">FDAARGOS_636</strain>
    </source>
</reference>
<evidence type="ECO:0000313" key="1">
    <source>
        <dbReference type="EMBL" id="QIY92371.1"/>
    </source>
</evidence>
<keyword evidence="2" id="KW-1185">Reference proteome</keyword>
<proteinExistence type="predicted"/>
<organism evidence="1 2">
    <name type="scientific">Chryseobacterium gallinarum</name>
    <dbReference type="NCBI Taxonomy" id="1324352"/>
    <lineage>
        <taxon>Bacteria</taxon>
        <taxon>Pseudomonadati</taxon>
        <taxon>Bacteroidota</taxon>
        <taxon>Flavobacteriia</taxon>
        <taxon>Flavobacteriales</taxon>
        <taxon>Weeksellaceae</taxon>
        <taxon>Chryseobacterium group</taxon>
        <taxon>Chryseobacterium</taxon>
    </lineage>
</organism>
<sequence length="499" mass="56865">MMGLFIAFIIFTANYHNNMGIFDFFKKKSSGQEKSSTLVQQYETPNVEVAEPEIGETAEEVIEPVQEVSLQPVEEKKINEQFEKIRIYKDYIVYSIALQLRGEYMPLAAFEKEDGTVEGFAYTVTEDAYAFSPQDAVGKMEEKFENELQKGKIKSYVILYHSQFNDNGNHTPAIKEGEFKAISLSYHFKGNGKKQIGLPYIFENGNITYKGFAGFSHEENNEIMNHQLIDGKEYFPNTEGITAPETTNEAGIIIRTSNVHNLVNTWSGIFGHENFQTKDYGQYLTNVLMQSAVPDPSGENNHKTEFEDVRFKTIFTEEMSTIIPEVKTDYTLDFETRSIREWENALNLNAIVAGPARDTFGVWFFATDYAENRNTYLTQPHLKVNVSGIVFILDVHTNTDLPDGTKMNEDFTTYVPSQDLPNYACFDFIAQLVDFKETTLLEDGSIKGYILKLKLITNEENEDFFTIDAFVNKENMRFDTLTKGMKVTGALQLQGKIAE</sequence>